<organism evidence="1">
    <name type="scientific">Mus musculus</name>
    <name type="common">Mouse</name>
    <dbReference type="NCBI Taxonomy" id="10090"/>
    <lineage>
        <taxon>Eukaryota</taxon>
        <taxon>Metazoa</taxon>
        <taxon>Chordata</taxon>
        <taxon>Craniata</taxon>
        <taxon>Vertebrata</taxon>
        <taxon>Euteleostomi</taxon>
        <taxon>Mammalia</taxon>
        <taxon>Eutheria</taxon>
        <taxon>Euarchontoglires</taxon>
        <taxon>Glires</taxon>
        <taxon>Rodentia</taxon>
        <taxon>Myomorpha</taxon>
        <taxon>Muroidea</taxon>
        <taxon>Muridae</taxon>
        <taxon>Murinae</taxon>
        <taxon>Mus</taxon>
        <taxon>Mus</taxon>
    </lineage>
</organism>
<reference evidence="1" key="2">
    <citation type="submission" date="1995-01" db="EMBL/GenBank/DDBJ databases">
        <authorList>
            <person name="Xu L."/>
        </authorList>
    </citation>
    <scope>NUCLEOTIDE SEQUENCE</scope>
</reference>
<feature type="non-terminal residue" evidence="1">
    <location>
        <position position="56"/>
    </location>
</feature>
<feature type="non-terminal residue" evidence="1">
    <location>
        <position position="1"/>
    </location>
</feature>
<dbReference type="EMBL" id="U19782">
    <property type="protein sequence ID" value="AAA73475.1"/>
    <property type="molecule type" value="mRNA"/>
</dbReference>
<name>Q60777_MOUSE</name>
<proteinExistence type="evidence at transcript level"/>
<dbReference type="AlphaFoldDB" id="Q60777"/>
<sequence>RNLLRYVGCCTSIVTAIRSLSLRRTFRSACDMTAAWPRGLLRDSTAFELDVRTFEP</sequence>
<dbReference type="PIR" id="PC1011">
    <property type="entry name" value="PC1011"/>
</dbReference>
<reference evidence="1" key="1">
    <citation type="journal article" date="1991" name="Yi Chuan Xue Bao">
        <title>Screening and isolation of the cerebellar specific expressed mRNA in mouse: subtractive hybridization by phenol emulsion reassociation technique.</title>
        <authorList>
            <person name="Wei J.J."/>
            <person name="Hofstetter R.J."/>
            <person name="Hodes M.E."/>
        </authorList>
    </citation>
    <scope>NUCLEOTIDE SEQUENCE</scope>
</reference>
<evidence type="ECO:0000313" key="1">
    <source>
        <dbReference type="EMBL" id="AAA73475.1"/>
    </source>
</evidence>
<accession>Q60777</accession>
<protein>
    <submittedName>
        <fullName evidence="1">PC7 peptide</fullName>
    </submittedName>
</protein>